<evidence type="ECO:0000313" key="1">
    <source>
        <dbReference type="EMBL" id="UWM55923.1"/>
    </source>
</evidence>
<accession>A0A9E7UC49</accession>
<gene>
    <name evidence="1" type="ORF">N0B31_06460</name>
</gene>
<keyword evidence="2" id="KW-1185">Reference proteome</keyword>
<dbReference type="KEGG" id="ssai:N0B31_06460"/>
<protein>
    <submittedName>
        <fullName evidence="1">SRPBCC family protein</fullName>
    </submittedName>
</protein>
<sequence length="178" mass="20742">MSDAVEVSTVVYISPEEAYDFIVDFPRYARYSKYLSRVTQNGDGHPGTEYDLHFEWWKLSYTARSRVTDTEPPRRLDWQIIKDLDAAGQWHIEPLPDSEVPADREHAVRVRLDIDFHPQSANTDALELPRFVNLSWVVEKVKPLVQEEAERVVRRIVADLEGETRDVDLEIHKTPDRV</sequence>
<dbReference type="CDD" id="cd07812">
    <property type="entry name" value="SRPBCC"/>
    <property type="match status" value="1"/>
</dbReference>
<dbReference type="RefSeq" id="WP_260595035.1">
    <property type="nucleotide sequence ID" value="NZ_CP104003.1"/>
</dbReference>
<evidence type="ECO:0000313" key="2">
    <source>
        <dbReference type="Proteomes" id="UP001057580"/>
    </source>
</evidence>
<name>A0A9E7UC49_9EURY</name>
<proteinExistence type="predicted"/>
<dbReference type="EMBL" id="CP104003">
    <property type="protein sequence ID" value="UWM55923.1"/>
    <property type="molecule type" value="Genomic_DNA"/>
</dbReference>
<dbReference type="GeneID" id="74942048"/>
<dbReference type="AlphaFoldDB" id="A0A9E7UC49"/>
<dbReference type="Gene3D" id="3.30.530.20">
    <property type="match status" value="1"/>
</dbReference>
<reference evidence="1" key="1">
    <citation type="submission" date="2022-09" db="EMBL/GenBank/DDBJ databases">
        <title>Diverse halophilic archaea isolated from saline environments.</title>
        <authorList>
            <person name="Cui H.-L."/>
        </authorList>
    </citation>
    <scope>NUCLEOTIDE SEQUENCE</scope>
    <source>
        <strain evidence="1">ZS-35-S2</strain>
    </source>
</reference>
<dbReference type="Proteomes" id="UP001057580">
    <property type="component" value="Chromosome"/>
</dbReference>
<dbReference type="InterPro" id="IPR023393">
    <property type="entry name" value="START-like_dom_sf"/>
</dbReference>
<dbReference type="Pfam" id="PF10604">
    <property type="entry name" value="Polyketide_cyc2"/>
    <property type="match status" value="1"/>
</dbReference>
<dbReference type="SUPFAM" id="SSF55961">
    <property type="entry name" value="Bet v1-like"/>
    <property type="match status" value="1"/>
</dbReference>
<organism evidence="1 2">
    <name type="scientific">Salinirubellus salinus</name>
    <dbReference type="NCBI Taxonomy" id="1364945"/>
    <lineage>
        <taxon>Archaea</taxon>
        <taxon>Methanobacteriati</taxon>
        <taxon>Methanobacteriota</taxon>
        <taxon>Stenosarchaea group</taxon>
        <taxon>Halobacteria</taxon>
        <taxon>Halobacteriales</taxon>
        <taxon>Natronomonadaceae</taxon>
        <taxon>Salinirubellus</taxon>
    </lineage>
</organism>
<dbReference type="InterPro" id="IPR019587">
    <property type="entry name" value="Polyketide_cyclase/dehydratase"/>
</dbReference>